<sequence length="433" mass="48182">MNGAMNVTAEGLGRPGLWGLDYLLTCFAQEKICVSFGLWLLSSLFWLMSCSIQFYVRCTRKSKHEVSVFWDIYGFIGSLCNTVGALLSNQLTIQVITGCYMAFADVGNFLLTLFPVCNAKHRPRSPRKSIMFAVSITALMGIGSHSLLPHTFHTHKMPHAPQRRLLESALQERIDVVGFSLGIIAVIVSWTTRVPLITKVCRGNGFTVMQIWSIFFSVLASIMYVAAIMSHDRRPEYFIRAVPWFLISLGSASLDVALMLLACIMKNKVAHKMGLFVDLMDGSDHCALLAQENEKVEKMEENNGPFDDLMNSWTPLNMVPDRNKNCKKSHGRYMILSIEQVQVVGTEEVRSPGDGMTSCGKSLNKEVICNLDPSTSNTHQVAIDRLSTTSSSEVSSSNNEMEWDFEDFNPQWNDNGAIINIHAKDGSVLGTSN</sequence>
<evidence type="ECO:0008006" key="4">
    <source>
        <dbReference type="Google" id="ProtNLM"/>
    </source>
</evidence>
<reference evidence="2" key="1">
    <citation type="thesis" date="2020" institute="ProQuest LLC" country="789 East Eisenhower Parkway, Ann Arbor, MI, USA">
        <title>Comparative Genomics and Chromosome Evolution.</title>
        <authorList>
            <person name="Mudd A.B."/>
        </authorList>
    </citation>
    <scope>NUCLEOTIDE SEQUENCE</scope>
    <source>
        <strain evidence="2">Female2</strain>
        <tissue evidence="2">Blood</tissue>
    </source>
</reference>
<feature type="transmembrane region" description="Helical" evidence="1">
    <location>
        <begin position="241"/>
        <end position="264"/>
    </location>
</feature>
<keyword evidence="1" id="KW-0472">Membrane</keyword>
<evidence type="ECO:0000313" key="2">
    <source>
        <dbReference type="EMBL" id="KAG8445119.1"/>
    </source>
</evidence>
<comment type="caution">
    <text evidence="2">The sequence shown here is derived from an EMBL/GenBank/DDBJ whole genome shotgun (WGS) entry which is preliminary data.</text>
</comment>
<gene>
    <name evidence="2" type="ORF">GDO86_010042</name>
</gene>
<accession>A0A8T2JIX9</accession>
<keyword evidence="3" id="KW-1185">Reference proteome</keyword>
<dbReference type="PANTHER" id="PTHR16201">
    <property type="entry name" value="SEVEN TRANSMEMBRANE PROTEIN 1-RELATED"/>
    <property type="match status" value="1"/>
</dbReference>
<feature type="transmembrane region" description="Helical" evidence="1">
    <location>
        <begin position="36"/>
        <end position="56"/>
    </location>
</feature>
<dbReference type="Proteomes" id="UP000812440">
    <property type="component" value="Chromosome 5"/>
</dbReference>
<dbReference type="PANTHER" id="PTHR16201:SF53">
    <property type="entry name" value="TRANSMEMBRANE PROTEIN 44"/>
    <property type="match status" value="1"/>
</dbReference>
<feature type="transmembrane region" description="Helical" evidence="1">
    <location>
        <begin position="129"/>
        <end position="148"/>
    </location>
</feature>
<feature type="transmembrane region" description="Helical" evidence="1">
    <location>
        <begin position="208"/>
        <end position="229"/>
    </location>
</feature>
<dbReference type="EMBL" id="JAACNH010000004">
    <property type="protein sequence ID" value="KAG8445119.1"/>
    <property type="molecule type" value="Genomic_DNA"/>
</dbReference>
<keyword evidence="1" id="KW-0812">Transmembrane</keyword>
<protein>
    <recommendedName>
        <fullName evidence="4">Transmembrane protein 44</fullName>
    </recommendedName>
</protein>
<feature type="transmembrane region" description="Helical" evidence="1">
    <location>
        <begin position="93"/>
        <end position="117"/>
    </location>
</feature>
<dbReference type="GO" id="GO:0015174">
    <property type="term" value="F:basic amino acid transmembrane transporter activity"/>
    <property type="evidence" value="ECO:0007669"/>
    <property type="project" value="TreeGrafter"/>
</dbReference>
<name>A0A8T2JIX9_9PIPI</name>
<feature type="transmembrane region" description="Helical" evidence="1">
    <location>
        <begin position="176"/>
        <end position="196"/>
    </location>
</feature>
<dbReference type="InterPro" id="IPR051415">
    <property type="entry name" value="LAAT-1"/>
</dbReference>
<dbReference type="OrthoDB" id="8048523at2759"/>
<evidence type="ECO:0000313" key="3">
    <source>
        <dbReference type="Proteomes" id="UP000812440"/>
    </source>
</evidence>
<feature type="transmembrane region" description="Helical" evidence="1">
    <location>
        <begin position="68"/>
        <end position="87"/>
    </location>
</feature>
<evidence type="ECO:0000256" key="1">
    <source>
        <dbReference type="SAM" id="Phobius"/>
    </source>
</evidence>
<dbReference type="AlphaFoldDB" id="A0A8T2JIX9"/>
<proteinExistence type="predicted"/>
<organism evidence="2 3">
    <name type="scientific">Hymenochirus boettgeri</name>
    <name type="common">Congo dwarf clawed frog</name>
    <dbReference type="NCBI Taxonomy" id="247094"/>
    <lineage>
        <taxon>Eukaryota</taxon>
        <taxon>Metazoa</taxon>
        <taxon>Chordata</taxon>
        <taxon>Craniata</taxon>
        <taxon>Vertebrata</taxon>
        <taxon>Euteleostomi</taxon>
        <taxon>Amphibia</taxon>
        <taxon>Batrachia</taxon>
        <taxon>Anura</taxon>
        <taxon>Pipoidea</taxon>
        <taxon>Pipidae</taxon>
        <taxon>Pipinae</taxon>
        <taxon>Hymenochirus</taxon>
    </lineage>
</organism>
<keyword evidence="1" id="KW-1133">Transmembrane helix</keyword>